<comment type="caution">
    <text evidence="2">The sequence shown here is derived from an EMBL/GenBank/DDBJ whole genome shotgun (WGS) entry which is preliminary data.</text>
</comment>
<dbReference type="SUPFAM" id="SSF109604">
    <property type="entry name" value="HD-domain/PDEase-like"/>
    <property type="match status" value="1"/>
</dbReference>
<evidence type="ECO:0000259" key="1">
    <source>
        <dbReference type="PROSITE" id="PS51833"/>
    </source>
</evidence>
<dbReference type="PANTHER" id="PTHR33525:SF3">
    <property type="entry name" value="RIBONUCLEASE Y"/>
    <property type="match status" value="1"/>
</dbReference>
<name>A0ABV9JLX9_9GAMM</name>
<dbReference type="InterPro" id="IPR052340">
    <property type="entry name" value="RNase_Y/CdgJ"/>
</dbReference>
<organism evidence="2 3">
    <name type="scientific">Rheinheimera marina</name>
    <dbReference type="NCBI Taxonomy" id="1774958"/>
    <lineage>
        <taxon>Bacteria</taxon>
        <taxon>Pseudomonadati</taxon>
        <taxon>Pseudomonadota</taxon>
        <taxon>Gammaproteobacteria</taxon>
        <taxon>Chromatiales</taxon>
        <taxon>Chromatiaceae</taxon>
        <taxon>Rheinheimera</taxon>
    </lineage>
</organism>
<evidence type="ECO:0000313" key="3">
    <source>
        <dbReference type="Proteomes" id="UP001595962"/>
    </source>
</evidence>
<dbReference type="Gene3D" id="1.10.3210.10">
    <property type="entry name" value="Hypothetical protein af1432"/>
    <property type="match status" value="1"/>
</dbReference>
<dbReference type="Proteomes" id="UP001595962">
    <property type="component" value="Unassembled WGS sequence"/>
</dbReference>
<feature type="domain" description="HDOD" evidence="1">
    <location>
        <begin position="22"/>
        <end position="215"/>
    </location>
</feature>
<dbReference type="PANTHER" id="PTHR33525">
    <property type="match status" value="1"/>
</dbReference>
<sequence>MSAENALLTILIEKIRTDLLVLPTLPEIAIQVRRTADDAHSTLQTMTDVIGQDPALAARMIKIANSAFMGRSIRVTSLNQAVTRIGFSQVKNIATAMAMEQLFISQHEQIKERMAQVWSDSVYVTSVAIACLKFYMENNRYCGLNLDVMTLAGLMHQIGALPILTEAERYQTVFGDPRFLDQALDSLTGQIGAAIMRAWDFAEPYPDIVQNWNNPSYLSAEAGYIDFVRIGVISRTVADDGQRFTLLQPYVERGLVPDLHFMKLPEIGGVSEEIKAVLS</sequence>
<evidence type="ECO:0000313" key="2">
    <source>
        <dbReference type="EMBL" id="MFC4655199.1"/>
    </source>
</evidence>
<protein>
    <submittedName>
        <fullName evidence="2">HDOD domain-containing protein</fullName>
    </submittedName>
</protein>
<proteinExistence type="predicted"/>
<dbReference type="RefSeq" id="WP_377333605.1">
    <property type="nucleotide sequence ID" value="NZ_JBHSGB010000009.1"/>
</dbReference>
<dbReference type="Pfam" id="PF08668">
    <property type="entry name" value="HDOD"/>
    <property type="match status" value="1"/>
</dbReference>
<reference evidence="3" key="1">
    <citation type="journal article" date="2019" name="Int. J. Syst. Evol. Microbiol.">
        <title>The Global Catalogue of Microorganisms (GCM) 10K type strain sequencing project: providing services to taxonomists for standard genome sequencing and annotation.</title>
        <authorList>
            <consortium name="The Broad Institute Genomics Platform"/>
            <consortium name="The Broad Institute Genome Sequencing Center for Infectious Disease"/>
            <person name="Wu L."/>
            <person name="Ma J."/>
        </authorList>
    </citation>
    <scope>NUCLEOTIDE SEQUENCE [LARGE SCALE GENOMIC DNA]</scope>
    <source>
        <strain evidence="3">DT28</strain>
    </source>
</reference>
<keyword evidence="3" id="KW-1185">Reference proteome</keyword>
<gene>
    <name evidence="2" type="ORF">ACFO3I_09255</name>
</gene>
<accession>A0ABV9JLX9</accession>
<dbReference type="PROSITE" id="PS51833">
    <property type="entry name" value="HDOD"/>
    <property type="match status" value="1"/>
</dbReference>
<dbReference type="EMBL" id="JBHSGB010000009">
    <property type="protein sequence ID" value="MFC4655199.1"/>
    <property type="molecule type" value="Genomic_DNA"/>
</dbReference>
<dbReference type="InterPro" id="IPR013976">
    <property type="entry name" value="HDOD"/>
</dbReference>